<keyword evidence="1" id="KW-1133">Transmembrane helix</keyword>
<gene>
    <name evidence="2" type="ORF">HN018_00565</name>
</gene>
<feature type="transmembrane region" description="Helical" evidence="1">
    <location>
        <begin position="20"/>
        <end position="41"/>
    </location>
</feature>
<dbReference type="RefSeq" id="WP_171832702.1">
    <property type="nucleotide sequence ID" value="NZ_CP053708.1"/>
</dbReference>
<name>A0A6M8GY45_9PROT</name>
<keyword evidence="3" id="KW-1185">Reference proteome</keyword>
<reference evidence="2 3" key="1">
    <citation type="journal article" date="2014" name="World J. Microbiol. Biotechnol.">
        <title>Biodiversity and physiological characteristics of Antarctic and Arctic lichens-associated bacteria.</title>
        <authorList>
            <person name="Lee Y.M."/>
            <person name="Kim E.H."/>
            <person name="Lee H.K."/>
            <person name="Hong S.G."/>
        </authorList>
    </citation>
    <scope>NUCLEOTIDE SEQUENCE [LARGE SCALE GENOMIC DNA]</scope>
    <source>
        <strain evidence="2 3">PAMC 26569</strain>
    </source>
</reference>
<proteinExistence type="predicted"/>
<protein>
    <submittedName>
        <fullName evidence="2">DUF3313 family protein</fullName>
    </submittedName>
</protein>
<sequence length="240" mass="25506">MLRQTPVRSGNRFVAVLGDPVPPLVISLAFILLLLILSGCAGQGATKTGFIADYTDMKPTGDHTDDLIYVRPGFALNQYQAALIDPVVWHPVGKAPHLKDQVVARMTSAFRAELVQQVGKSLPIVQAGACGDGSHVLHIRAAITNIRRSKWYYNIVPMVLGLGASAAGGVLPPIPPPAPGGASEEIEVVNGHGDVLVAISTYNNGMPWNPVGQITPYGHARRAFHIASNLLVLEMKAGRS</sequence>
<accession>A0A6M8GY45</accession>
<organism evidence="2 3">
    <name type="scientific">Lichenicola cladoniae</name>
    <dbReference type="NCBI Taxonomy" id="1484109"/>
    <lineage>
        <taxon>Bacteria</taxon>
        <taxon>Pseudomonadati</taxon>
        <taxon>Pseudomonadota</taxon>
        <taxon>Alphaproteobacteria</taxon>
        <taxon>Acetobacterales</taxon>
        <taxon>Acetobacteraceae</taxon>
        <taxon>Lichenicola</taxon>
    </lineage>
</organism>
<dbReference type="Proteomes" id="UP000500767">
    <property type="component" value="Chromosome"/>
</dbReference>
<dbReference type="AlphaFoldDB" id="A0A6M8GY45"/>
<keyword evidence="1" id="KW-0472">Membrane</keyword>
<dbReference type="EMBL" id="CP053708">
    <property type="protein sequence ID" value="QKE88744.1"/>
    <property type="molecule type" value="Genomic_DNA"/>
</dbReference>
<dbReference type="Pfam" id="PF11769">
    <property type="entry name" value="DUF3313"/>
    <property type="match status" value="1"/>
</dbReference>
<evidence type="ECO:0000256" key="1">
    <source>
        <dbReference type="SAM" id="Phobius"/>
    </source>
</evidence>
<keyword evidence="1" id="KW-0812">Transmembrane</keyword>
<dbReference type="InterPro" id="IPR021747">
    <property type="entry name" value="DUF3313"/>
</dbReference>
<feature type="transmembrane region" description="Helical" evidence="1">
    <location>
        <begin position="151"/>
        <end position="171"/>
    </location>
</feature>
<evidence type="ECO:0000313" key="2">
    <source>
        <dbReference type="EMBL" id="QKE88744.1"/>
    </source>
</evidence>
<evidence type="ECO:0000313" key="3">
    <source>
        <dbReference type="Proteomes" id="UP000500767"/>
    </source>
</evidence>
<dbReference type="KEGG" id="lck:HN018_00565"/>